<dbReference type="Proteomes" id="UP000324194">
    <property type="component" value="Chromosome 1"/>
</dbReference>
<sequence>MQTITASVPSQESAENAILTSAQQHAFAQDGFLILENFISDDICDLLIKRAQMLIDQFEPDAVKTIFSAKDQRHAKNQYFLESGDKIHFFFEEGAIDMHGQLIKEKSLSINKIGHALHDVDPVFNCFSRMHKIASLVRDAGVSHPLLLQSMYICKQPYIGGEVTCHQDSTYIFVKDQPVLGLWFALEDATLENGCLWAIPGGHHGGLKSRSIRDVNDKVSTTVFDNTPWPLEKMVPLEVPRGSVILLHGLSPHMSKENISSKSRHAYTLHVISGQHEYAKDNWLQRSRDFPLKGFV</sequence>
<dbReference type="EMBL" id="LR699119">
    <property type="protein sequence ID" value="VVC76922.1"/>
    <property type="molecule type" value="Genomic_DNA"/>
</dbReference>
<dbReference type="KEGG" id="asip:AQUSIP_22490"/>
<dbReference type="GO" id="GO:0005506">
    <property type="term" value="F:iron ion binding"/>
    <property type="evidence" value="ECO:0007669"/>
    <property type="project" value="UniProtKB-ARBA"/>
</dbReference>
<evidence type="ECO:0008006" key="5">
    <source>
        <dbReference type="Google" id="ProtNLM"/>
    </source>
</evidence>
<dbReference type="InterPro" id="IPR008775">
    <property type="entry name" value="Phytyl_CoA_dOase-like"/>
</dbReference>
<evidence type="ECO:0000256" key="2">
    <source>
        <dbReference type="ARBA" id="ARBA00023004"/>
    </source>
</evidence>
<proteinExistence type="predicted"/>
<name>A0A5E4PKZ2_9COXI</name>
<dbReference type="RefSeq" id="WP_148340201.1">
    <property type="nucleotide sequence ID" value="NZ_LR699119.1"/>
</dbReference>
<dbReference type="AlphaFoldDB" id="A0A5E4PKZ2"/>
<dbReference type="GO" id="GO:0016706">
    <property type="term" value="F:2-oxoglutarate-dependent dioxygenase activity"/>
    <property type="evidence" value="ECO:0007669"/>
    <property type="project" value="UniProtKB-ARBA"/>
</dbReference>
<organism evidence="3 4">
    <name type="scientific">Aquicella siphonis</name>
    <dbReference type="NCBI Taxonomy" id="254247"/>
    <lineage>
        <taxon>Bacteria</taxon>
        <taxon>Pseudomonadati</taxon>
        <taxon>Pseudomonadota</taxon>
        <taxon>Gammaproteobacteria</taxon>
        <taxon>Legionellales</taxon>
        <taxon>Coxiellaceae</taxon>
        <taxon>Aquicella</taxon>
    </lineage>
</organism>
<evidence type="ECO:0000313" key="3">
    <source>
        <dbReference type="EMBL" id="VVC76922.1"/>
    </source>
</evidence>
<dbReference type="OrthoDB" id="9791262at2"/>
<protein>
    <recommendedName>
        <fullName evidence="5">Phytanoyl-CoA dioxygenase</fullName>
    </recommendedName>
</protein>
<dbReference type="Gene3D" id="2.60.120.620">
    <property type="entry name" value="q2cbj1_9rhob like domain"/>
    <property type="match status" value="1"/>
</dbReference>
<keyword evidence="1" id="KW-0479">Metal-binding</keyword>
<keyword evidence="4" id="KW-1185">Reference proteome</keyword>
<dbReference type="SUPFAM" id="SSF51197">
    <property type="entry name" value="Clavaminate synthase-like"/>
    <property type="match status" value="1"/>
</dbReference>
<dbReference type="PANTHER" id="PTHR20883">
    <property type="entry name" value="PHYTANOYL-COA DIOXYGENASE DOMAIN CONTAINING 1"/>
    <property type="match status" value="1"/>
</dbReference>
<dbReference type="PANTHER" id="PTHR20883:SF15">
    <property type="entry name" value="PHYTANOYL-COA DIOXYGENASE DOMAIN-CONTAINING PROTEIN 1"/>
    <property type="match status" value="1"/>
</dbReference>
<gene>
    <name evidence="3" type="ORF">AQUSIP_22490</name>
</gene>
<accession>A0A5E4PKZ2</accession>
<keyword evidence="2" id="KW-0408">Iron</keyword>
<evidence type="ECO:0000313" key="4">
    <source>
        <dbReference type="Proteomes" id="UP000324194"/>
    </source>
</evidence>
<evidence type="ECO:0000256" key="1">
    <source>
        <dbReference type="ARBA" id="ARBA00022723"/>
    </source>
</evidence>
<reference evidence="3 4" key="1">
    <citation type="submission" date="2019-08" db="EMBL/GenBank/DDBJ databases">
        <authorList>
            <person name="Guy L."/>
        </authorList>
    </citation>
    <scope>NUCLEOTIDE SEQUENCE [LARGE SCALE GENOMIC DNA]</scope>
    <source>
        <strain evidence="3 4">SGT-108</strain>
    </source>
</reference>
<dbReference type="Pfam" id="PF05721">
    <property type="entry name" value="PhyH"/>
    <property type="match status" value="1"/>
</dbReference>